<evidence type="ECO:0000256" key="8">
    <source>
        <dbReference type="ARBA" id="ARBA00022741"/>
    </source>
</evidence>
<dbReference type="Proteomes" id="UP000051373">
    <property type="component" value="Unassembled WGS sequence"/>
</dbReference>
<evidence type="ECO:0000256" key="5">
    <source>
        <dbReference type="ARBA" id="ARBA00016296"/>
    </source>
</evidence>
<dbReference type="GO" id="GO:0005524">
    <property type="term" value="F:ATP binding"/>
    <property type="evidence" value="ECO:0007669"/>
    <property type="project" value="UniProtKB-UniRule"/>
</dbReference>
<proteinExistence type="inferred from homology"/>
<dbReference type="PANTHER" id="PTHR23117:SF13">
    <property type="entry name" value="GUANYLATE KINASE"/>
    <property type="match status" value="1"/>
</dbReference>
<dbReference type="SMART" id="SM00072">
    <property type="entry name" value="GuKc"/>
    <property type="match status" value="1"/>
</dbReference>
<keyword evidence="8 13" id="KW-0547">Nucleotide-binding</keyword>
<evidence type="ECO:0000313" key="15">
    <source>
        <dbReference type="EMBL" id="KPK64855.1"/>
    </source>
</evidence>
<gene>
    <name evidence="13" type="primary">gmk</name>
    <name evidence="15" type="ORF">AMJ83_01405</name>
</gene>
<comment type="function">
    <text evidence="1 13">Essential for recycling GMP and indirectly, cGMP.</text>
</comment>
<protein>
    <recommendedName>
        <fullName evidence="5 13">Guanylate kinase</fullName>
        <ecNumber evidence="4 13">2.7.4.8</ecNumber>
    </recommendedName>
    <alternativeName>
        <fullName evidence="11 13">GMP kinase</fullName>
    </alternativeName>
</protein>
<evidence type="ECO:0000256" key="4">
    <source>
        <dbReference type="ARBA" id="ARBA00012961"/>
    </source>
</evidence>
<dbReference type="AlphaFoldDB" id="A0A0S8FW09"/>
<evidence type="ECO:0000256" key="3">
    <source>
        <dbReference type="ARBA" id="ARBA00005790"/>
    </source>
</evidence>
<comment type="catalytic activity">
    <reaction evidence="12 13">
        <text>GMP + ATP = GDP + ADP</text>
        <dbReference type="Rhea" id="RHEA:20780"/>
        <dbReference type="ChEBI" id="CHEBI:30616"/>
        <dbReference type="ChEBI" id="CHEBI:58115"/>
        <dbReference type="ChEBI" id="CHEBI:58189"/>
        <dbReference type="ChEBI" id="CHEBI:456216"/>
        <dbReference type="EC" id="2.7.4.8"/>
    </reaction>
</comment>
<evidence type="ECO:0000256" key="9">
    <source>
        <dbReference type="ARBA" id="ARBA00022777"/>
    </source>
</evidence>
<evidence type="ECO:0000256" key="2">
    <source>
        <dbReference type="ARBA" id="ARBA00004496"/>
    </source>
</evidence>
<keyword evidence="9 13" id="KW-0418">Kinase</keyword>
<evidence type="ECO:0000256" key="10">
    <source>
        <dbReference type="ARBA" id="ARBA00022840"/>
    </source>
</evidence>
<dbReference type="HAMAP" id="MF_00328">
    <property type="entry name" value="Guanylate_kinase"/>
    <property type="match status" value="1"/>
</dbReference>
<dbReference type="PROSITE" id="PS00856">
    <property type="entry name" value="GUANYLATE_KINASE_1"/>
    <property type="match status" value="1"/>
</dbReference>
<evidence type="ECO:0000256" key="1">
    <source>
        <dbReference type="ARBA" id="ARBA00003531"/>
    </source>
</evidence>
<dbReference type="EMBL" id="LJUJ01000001">
    <property type="protein sequence ID" value="KPK64855.1"/>
    <property type="molecule type" value="Genomic_DNA"/>
</dbReference>
<dbReference type="Gene3D" id="3.40.50.300">
    <property type="entry name" value="P-loop containing nucleotide triphosphate hydrolases"/>
    <property type="match status" value="1"/>
</dbReference>
<evidence type="ECO:0000313" key="16">
    <source>
        <dbReference type="Proteomes" id="UP000051373"/>
    </source>
</evidence>
<keyword evidence="10 13" id="KW-0067">ATP-binding</keyword>
<keyword evidence="7 13" id="KW-0808">Transferase</keyword>
<organism evidence="15 16">
    <name type="scientific">candidate division WOR_3 bacterium SM23_42</name>
    <dbReference type="NCBI Taxonomy" id="1703779"/>
    <lineage>
        <taxon>Bacteria</taxon>
        <taxon>Bacteria division WOR-3</taxon>
    </lineage>
</organism>
<evidence type="ECO:0000259" key="14">
    <source>
        <dbReference type="PROSITE" id="PS50052"/>
    </source>
</evidence>
<feature type="domain" description="Guanylate kinase-like" evidence="14">
    <location>
        <begin position="4"/>
        <end position="182"/>
    </location>
</feature>
<dbReference type="SUPFAM" id="SSF52540">
    <property type="entry name" value="P-loop containing nucleoside triphosphate hydrolases"/>
    <property type="match status" value="1"/>
</dbReference>
<dbReference type="InterPro" id="IPR027417">
    <property type="entry name" value="P-loop_NTPase"/>
</dbReference>
<keyword evidence="6 13" id="KW-0963">Cytoplasm</keyword>
<evidence type="ECO:0000256" key="7">
    <source>
        <dbReference type="ARBA" id="ARBA00022679"/>
    </source>
</evidence>
<evidence type="ECO:0000256" key="6">
    <source>
        <dbReference type="ARBA" id="ARBA00022490"/>
    </source>
</evidence>
<dbReference type="PANTHER" id="PTHR23117">
    <property type="entry name" value="GUANYLATE KINASE-RELATED"/>
    <property type="match status" value="1"/>
</dbReference>
<dbReference type="FunFam" id="3.30.63.10:FF:000005">
    <property type="entry name" value="Guanylate kinase"/>
    <property type="match status" value="1"/>
</dbReference>
<name>A0A0S8FW09_UNCW3</name>
<dbReference type="PROSITE" id="PS50052">
    <property type="entry name" value="GUANYLATE_KINASE_2"/>
    <property type="match status" value="1"/>
</dbReference>
<accession>A0A0S8FW09</accession>
<evidence type="ECO:0000256" key="11">
    <source>
        <dbReference type="ARBA" id="ARBA00030128"/>
    </source>
</evidence>
<evidence type="ECO:0000256" key="12">
    <source>
        <dbReference type="ARBA" id="ARBA00048594"/>
    </source>
</evidence>
<feature type="binding site" evidence="13">
    <location>
        <begin position="11"/>
        <end position="18"/>
    </location>
    <ligand>
        <name>ATP</name>
        <dbReference type="ChEBI" id="CHEBI:30616"/>
    </ligand>
</feature>
<dbReference type="InterPro" id="IPR020590">
    <property type="entry name" value="Guanylate_kinase_CS"/>
</dbReference>
<dbReference type="STRING" id="1703779.AMJ83_01405"/>
<dbReference type="InterPro" id="IPR008144">
    <property type="entry name" value="Guanylate_kin-like_dom"/>
</dbReference>
<dbReference type="NCBIfam" id="TIGR03263">
    <property type="entry name" value="guanyl_kin"/>
    <property type="match status" value="1"/>
</dbReference>
<dbReference type="GO" id="GO:0005829">
    <property type="term" value="C:cytosol"/>
    <property type="evidence" value="ECO:0007669"/>
    <property type="project" value="TreeGrafter"/>
</dbReference>
<sequence length="188" mass="21686">MSRGRIIVLSGPSGVGKTTICERLLNSRSDLRYSVSATSRPKRKVEKSGREYIFLSREEFRRWIDNDFFVEHAEVYGNFYGTPKKSLEETLDRGLNVLMDVDVQGARSLMKIYPDGIYFFIIPPDLAELEQRLKKRDTDHDEVIKSRLSKALEELAYKSDYKYVIENKNLGVTVKEILQVIENELGAN</sequence>
<dbReference type="EC" id="2.7.4.8" evidence="4 13"/>
<comment type="caution">
    <text evidence="15">The sequence shown here is derived from an EMBL/GenBank/DDBJ whole genome shotgun (WGS) entry which is preliminary data.</text>
</comment>
<dbReference type="PATRIC" id="fig|1703779.3.peg.364"/>
<dbReference type="Pfam" id="PF00625">
    <property type="entry name" value="Guanylate_kin"/>
    <property type="match status" value="1"/>
</dbReference>
<evidence type="ECO:0000256" key="13">
    <source>
        <dbReference type="HAMAP-Rule" id="MF_00328"/>
    </source>
</evidence>
<dbReference type="Gene3D" id="3.30.63.10">
    <property type="entry name" value="Guanylate Kinase phosphate binding domain"/>
    <property type="match status" value="1"/>
</dbReference>
<dbReference type="InterPro" id="IPR017665">
    <property type="entry name" value="Guanylate_kinase"/>
</dbReference>
<dbReference type="CDD" id="cd00071">
    <property type="entry name" value="GMPK"/>
    <property type="match status" value="1"/>
</dbReference>
<comment type="subcellular location">
    <subcellularLocation>
        <location evidence="2 13">Cytoplasm</location>
    </subcellularLocation>
</comment>
<dbReference type="InterPro" id="IPR008145">
    <property type="entry name" value="GK/Ca_channel_bsu"/>
</dbReference>
<dbReference type="GO" id="GO:0004385">
    <property type="term" value="F:GMP kinase activity"/>
    <property type="evidence" value="ECO:0007669"/>
    <property type="project" value="UniProtKB-UniRule"/>
</dbReference>
<reference evidence="15 16" key="1">
    <citation type="journal article" date="2015" name="Microbiome">
        <title>Genomic resolution of linkages in carbon, nitrogen, and sulfur cycling among widespread estuary sediment bacteria.</title>
        <authorList>
            <person name="Baker B.J."/>
            <person name="Lazar C.S."/>
            <person name="Teske A.P."/>
            <person name="Dick G.J."/>
        </authorList>
    </citation>
    <scope>NUCLEOTIDE SEQUENCE [LARGE SCALE GENOMIC DNA]</scope>
    <source>
        <strain evidence="15">SM23_42</strain>
    </source>
</reference>
<comment type="similarity">
    <text evidence="3 13">Belongs to the guanylate kinase family.</text>
</comment>